<sequence length="397" mass="44364">MKKIQIVKGMKYRATAFFAVLLLGAALLAGCGKKQEQPAETETPGQSSSVSASEQAEANETGSLTHEEESLKVQNDGQHSFLTGEKMDPGEVNRRPLAVMLNNIIEGTPQTGISQASIIYEAPVEGRITRLMGIFENYQDMDRIGYIRSSRDYFVYCALEFDAIYAHFGQATPYVGELLNSDRVDNISGAVAGIDHPAASTFLRTSKRKAPHNVYVDIKGLQKDIDKFGYSQTYHDTHKPKFAFAPDGQKPNNSSGQKALLLYPGGKEKDLPNGFSKVQAYFEYNEKDGKYYRFQYGGPHIDESTGEQLSYDNVIFQYCYGEVRDANDYLAFGCHGDNNMKVQVFTQGKMTEGTWSRYADTDPAYYVDKNGDPIQLSQGKTWICLIWDEYADDVVIE</sequence>
<dbReference type="InterPro" id="IPR035328">
    <property type="entry name" value="DUF3048_C"/>
</dbReference>
<name>A0A1E3AAK4_9FIRM</name>
<organism evidence="5 6">
    <name type="scientific">Eisenbergiella tayi</name>
    <dbReference type="NCBI Taxonomy" id="1432052"/>
    <lineage>
        <taxon>Bacteria</taxon>
        <taxon>Bacillati</taxon>
        <taxon>Bacillota</taxon>
        <taxon>Clostridia</taxon>
        <taxon>Lachnospirales</taxon>
        <taxon>Lachnospiraceae</taxon>
        <taxon>Eisenbergiella</taxon>
    </lineage>
</organism>
<dbReference type="Pfam" id="PF17479">
    <property type="entry name" value="DUF3048_C"/>
    <property type="match status" value="1"/>
</dbReference>
<evidence type="ECO:0000313" key="6">
    <source>
        <dbReference type="Proteomes" id="UP000094067"/>
    </source>
</evidence>
<feature type="compositionally biased region" description="Polar residues" evidence="1">
    <location>
        <begin position="72"/>
        <end position="81"/>
    </location>
</feature>
<feature type="signal peptide" evidence="2">
    <location>
        <begin position="1"/>
        <end position="29"/>
    </location>
</feature>
<dbReference type="EMBL" id="MCGH01000002">
    <property type="protein sequence ID" value="ODM05441.1"/>
    <property type="molecule type" value="Genomic_DNA"/>
</dbReference>
<dbReference type="Pfam" id="PF11258">
    <property type="entry name" value="DUF3048"/>
    <property type="match status" value="1"/>
</dbReference>
<keyword evidence="2" id="KW-0732">Signal</keyword>
<protein>
    <submittedName>
        <fullName evidence="5">Putative lipoprotein YerB</fullName>
    </submittedName>
</protein>
<gene>
    <name evidence="5" type="primary">yerB_2</name>
    <name evidence="5" type="ORF">BEI61_01329</name>
</gene>
<dbReference type="PATRIC" id="fig|1432052.4.peg.1494"/>
<dbReference type="AlphaFoldDB" id="A0A1E3AAK4"/>
<feature type="region of interest" description="Disordered" evidence="1">
    <location>
        <begin position="36"/>
        <end position="87"/>
    </location>
</feature>
<feature type="compositionally biased region" description="Low complexity" evidence="1">
    <location>
        <begin position="46"/>
        <end position="58"/>
    </location>
</feature>
<accession>A0A1E3AAK4</accession>
<dbReference type="Proteomes" id="UP000094067">
    <property type="component" value="Unassembled WGS sequence"/>
</dbReference>
<dbReference type="InterPro" id="IPR023158">
    <property type="entry name" value="YerB-like_sf"/>
</dbReference>
<evidence type="ECO:0000313" key="5">
    <source>
        <dbReference type="EMBL" id="ODM05441.1"/>
    </source>
</evidence>
<dbReference type="RefSeq" id="WP_081331094.1">
    <property type="nucleotide sequence ID" value="NZ_DAWDRA010000318.1"/>
</dbReference>
<dbReference type="InterPro" id="IPR021416">
    <property type="entry name" value="DUF3048_N"/>
</dbReference>
<comment type="caution">
    <text evidence="5">The sequence shown here is derived from an EMBL/GenBank/DDBJ whole genome shotgun (WGS) entry which is preliminary data.</text>
</comment>
<feature type="domain" description="DUF3048" evidence="4">
    <location>
        <begin position="278"/>
        <end position="383"/>
    </location>
</feature>
<feature type="chain" id="PRO_5038806501" evidence="2">
    <location>
        <begin position="30"/>
        <end position="397"/>
    </location>
</feature>
<evidence type="ECO:0000259" key="3">
    <source>
        <dbReference type="Pfam" id="PF11258"/>
    </source>
</evidence>
<feature type="domain" description="DUF3048" evidence="3">
    <location>
        <begin position="82"/>
        <end position="231"/>
    </location>
</feature>
<reference evidence="5 6" key="1">
    <citation type="submission" date="2016-07" db="EMBL/GenBank/DDBJ databases">
        <title>Characterization of isolates of Eisenbergiella tayi derived from blood cultures, using whole genome sequencing.</title>
        <authorList>
            <person name="Burdz T."/>
            <person name="Wiebe D."/>
            <person name="Huynh C."/>
            <person name="Bernard K."/>
        </authorList>
    </citation>
    <scope>NUCLEOTIDE SEQUENCE [LARGE SCALE GENOMIC DNA]</scope>
    <source>
        <strain evidence="5 6">NML 110608</strain>
    </source>
</reference>
<dbReference type="SUPFAM" id="SSF159774">
    <property type="entry name" value="YerB-like"/>
    <property type="match status" value="1"/>
</dbReference>
<evidence type="ECO:0000256" key="2">
    <source>
        <dbReference type="SAM" id="SignalP"/>
    </source>
</evidence>
<proteinExistence type="predicted"/>
<evidence type="ECO:0000259" key="4">
    <source>
        <dbReference type="Pfam" id="PF17479"/>
    </source>
</evidence>
<keyword evidence="5" id="KW-0449">Lipoprotein</keyword>
<dbReference type="Gene3D" id="3.50.90.10">
    <property type="entry name" value="YerB-like"/>
    <property type="match status" value="1"/>
</dbReference>
<dbReference type="OrthoDB" id="9779102at2"/>
<dbReference type="PROSITE" id="PS51257">
    <property type="entry name" value="PROKAR_LIPOPROTEIN"/>
    <property type="match status" value="1"/>
</dbReference>
<evidence type="ECO:0000256" key="1">
    <source>
        <dbReference type="SAM" id="MobiDB-lite"/>
    </source>
</evidence>